<dbReference type="SUPFAM" id="SSF102588">
    <property type="entry name" value="LmbE-like"/>
    <property type="match status" value="1"/>
</dbReference>
<dbReference type="Gene3D" id="3.40.50.10320">
    <property type="entry name" value="LmbE-like"/>
    <property type="match status" value="1"/>
</dbReference>
<dbReference type="PANTHER" id="PTHR12993:SF11">
    <property type="entry name" value="N-ACETYLGLUCOSAMINYL-PHOSPHATIDYLINOSITOL DE-N-ACETYLASE"/>
    <property type="match status" value="1"/>
</dbReference>
<dbReference type="GO" id="GO:0016811">
    <property type="term" value="F:hydrolase activity, acting on carbon-nitrogen (but not peptide) bonds, in linear amides"/>
    <property type="evidence" value="ECO:0007669"/>
    <property type="project" value="TreeGrafter"/>
</dbReference>
<dbReference type="Pfam" id="PF02585">
    <property type="entry name" value="PIG-L"/>
    <property type="match status" value="1"/>
</dbReference>
<reference evidence="1 2" key="1">
    <citation type="journal article" date="2016" name="Nat. Commun.">
        <title>Thousands of microbial genomes shed light on interconnected biogeochemical processes in an aquifer system.</title>
        <authorList>
            <person name="Anantharaman K."/>
            <person name="Brown C.T."/>
            <person name="Hug L.A."/>
            <person name="Sharon I."/>
            <person name="Castelle C.J."/>
            <person name="Probst A.J."/>
            <person name="Thomas B.C."/>
            <person name="Singh A."/>
            <person name="Wilkins M.J."/>
            <person name="Karaoz U."/>
            <person name="Brodie E.L."/>
            <person name="Williams K.H."/>
            <person name="Hubbard S.S."/>
            <person name="Banfield J.F."/>
        </authorList>
    </citation>
    <scope>NUCLEOTIDE SEQUENCE [LARGE SCALE GENOMIC DNA]</scope>
</reference>
<sequence length="232" mass="26454">MKNRILAIGAHPDDLDFSCSGTISKLTRQGSEVVYLVISDGSKGSHKIKVGDSKLAKIRKEEQKRAAKAVGVNEVIFLGLKDGEIENTKLLRKEIVKIIRKTKPDMIFSFDPANLAFDNPYRSHRDHRQAGEAVFDAIFPASGNESFFPELLRRGYKPHQVKEIWFFASPKPNKFIDIAKTIGDKIKALSYHKSQIADMKEVEKRIKDWAKKSGRKKGYKYAEAFRVVKFRR</sequence>
<evidence type="ECO:0008006" key="3">
    <source>
        <dbReference type="Google" id="ProtNLM"/>
    </source>
</evidence>
<gene>
    <name evidence="1" type="ORF">A3A08_01120</name>
</gene>
<dbReference type="InterPro" id="IPR003737">
    <property type="entry name" value="GlcNAc_PI_deacetylase-related"/>
</dbReference>
<organism evidence="1 2">
    <name type="scientific">Candidatus Nealsonbacteria bacterium RIFCSPLOWO2_01_FULL_41_9</name>
    <dbReference type="NCBI Taxonomy" id="1801671"/>
    <lineage>
        <taxon>Bacteria</taxon>
        <taxon>Candidatus Nealsoniibacteriota</taxon>
    </lineage>
</organism>
<dbReference type="AlphaFoldDB" id="A0A1G2EA41"/>
<proteinExistence type="predicted"/>
<dbReference type="PANTHER" id="PTHR12993">
    <property type="entry name" value="N-ACETYLGLUCOSAMINYL-PHOSPHATIDYLINOSITOL DE-N-ACETYLASE-RELATED"/>
    <property type="match status" value="1"/>
</dbReference>
<name>A0A1G2EA41_9BACT</name>
<comment type="caution">
    <text evidence="1">The sequence shown here is derived from an EMBL/GenBank/DDBJ whole genome shotgun (WGS) entry which is preliminary data.</text>
</comment>
<evidence type="ECO:0000313" key="2">
    <source>
        <dbReference type="Proteomes" id="UP000176406"/>
    </source>
</evidence>
<evidence type="ECO:0000313" key="1">
    <source>
        <dbReference type="EMBL" id="OGZ22472.1"/>
    </source>
</evidence>
<accession>A0A1G2EA41</accession>
<protein>
    <recommendedName>
        <fullName evidence="3">GlcNAc-PI de-N-acetylase</fullName>
    </recommendedName>
</protein>
<dbReference type="InterPro" id="IPR024078">
    <property type="entry name" value="LmbE-like_dom_sf"/>
</dbReference>
<dbReference type="Proteomes" id="UP000176406">
    <property type="component" value="Unassembled WGS sequence"/>
</dbReference>
<dbReference type="EMBL" id="MHMG01000044">
    <property type="protein sequence ID" value="OGZ22472.1"/>
    <property type="molecule type" value="Genomic_DNA"/>
</dbReference>